<evidence type="ECO:0000313" key="1">
    <source>
        <dbReference type="EMBL" id="KAF5312108.1"/>
    </source>
</evidence>
<dbReference type="Proteomes" id="UP000567179">
    <property type="component" value="Unassembled WGS sequence"/>
</dbReference>
<evidence type="ECO:0000313" key="2">
    <source>
        <dbReference type="Proteomes" id="UP000567179"/>
    </source>
</evidence>
<organism evidence="1 2">
    <name type="scientific">Psilocybe cf. subviscida</name>
    <dbReference type="NCBI Taxonomy" id="2480587"/>
    <lineage>
        <taxon>Eukaryota</taxon>
        <taxon>Fungi</taxon>
        <taxon>Dikarya</taxon>
        <taxon>Basidiomycota</taxon>
        <taxon>Agaricomycotina</taxon>
        <taxon>Agaricomycetes</taxon>
        <taxon>Agaricomycetidae</taxon>
        <taxon>Agaricales</taxon>
        <taxon>Agaricineae</taxon>
        <taxon>Strophariaceae</taxon>
        <taxon>Psilocybe</taxon>
    </lineage>
</organism>
<gene>
    <name evidence="1" type="ORF">D9619_002460</name>
</gene>
<accession>A0A8H5AWF2</accession>
<keyword evidence="2" id="KW-1185">Reference proteome</keyword>
<dbReference type="SUPFAM" id="SSF81383">
    <property type="entry name" value="F-box domain"/>
    <property type="match status" value="1"/>
</dbReference>
<proteinExistence type="predicted"/>
<dbReference type="EMBL" id="JAACJJ010000056">
    <property type="protein sequence ID" value="KAF5312108.1"/>
    <property type="molecule type" value="Genomic_DNA"/>
</dbReference>
<protein>
    <recommendedName>
        <fullName evidence="3">F-box domain-containing protein</fullName>
    </recommendedName>
</protein>
<comment type="caution">
    <text evidence="1">The sequence shown here is derived from an EMBL/GenBank/DDBJ whole genome shotgun (WGS) entry which is preliminary data.</text>
</comment>
<reference evidence="1 2" key="1">
    <citation type="journal article" date="2020" name="ISME J.">
        <title>Uncovering the hidden diversity of litter-decomposition mechanisms in mushroom-forming fungi.</title>
        <authorList>
            <person name="Floudas D."/>
            <person name="Bentzer J."/>
            <person name="Ahren D."/>
            <person name="Johansson T."/>
            <person name="Persson P."/>
            <person name="Tunlid A."/>
        </authorList>
    </citation>
    <scope>NUCLEOTIDE SEQUENCE [LARGE SCALE GENOMIC DNA]</scope>
    <source>
        <strain evidence="1 2">CBS 101986</strain>
    </source>
</reference>
<evidence type="ECO:0008006" key="3">
    <source>
        <dbReference type="Google" id="ProtNLM"/>
    </source>
</evidence>
<name>A0A8H5AWF2_9AGAR</name>
<dbReference type="InterPro" id="IPR036047">
    <property type="entry name" value="F-box-like_dom_sf"/>
</dbReference>
<dbReference type="AlphaFoldDB" id="A0A8H5AWF2"/>
<dbReference type="OrthoDB" id="2269034at2759"/>
<sequence length="501" mass="56233">MPCHPSDDCSGCKDIEILDLEVLEATQALERVAQRRRAIVYAQNQKHDRFIQGMPVEIATLILGLDVEQSIATNPSRPLQLAAVCKGWRELALATSSLWSSMACRRQGWPWRFPVDLVELWIERAGRRRMNITVSWDPRKLVGPFLNIPLTRTAGEGLGPLLNIIENHRDAVKHLVLKVPHVSLELLPSGHFQSFQKTTQIGLQLLTFPPHMQEFNKSLRISPTKLVVEGMVVLSECGELLRRCCSVITYCHLRRIVNLSFGPPPPTASLDTIHLLNLQHLHLTLMKSAVTPNFFQPFDTPRLRNLHIHLFSSGPTNSTLSFPPITSFIARLSATLQELSLQFDSVITEAQIVGILSGLPLLVKFYLHIDDDNQDIPPTPTSSALMMKLAETGTNVNAPEFLPRLQDLRVRQVSVPSWSSVADMFTAHSKLDSARPLKTMEISPGRGLTDIWFIDKDSLLRLLVLPANNLKFTIDHPCVLRSSILHHGLDTSLEVLTYYNI</sequence>